<evidence type="ECO:0000256" key="2">
    <source>
        <dbReference type="SAM" id="MobiDB-lite"/>
    </source>
</evidence>
<dbReference type="SUPFAM" id="SSF57756">
    <property type="entry name" value="Retrovirus zinc finger-like domains"/>
    <property type="match status" value="1"/>
</dbReference>
<protein>
    <recommendedName>
        <fullName evidence="3">CCHC-type domain-containing protein</fullName>
    </recommendedName>
</protein>
<dbReference type="AlphaFoldDB" id="A0AAD9RF43"/>
<dbReference type="Gene3D" id="4.10.60.10">
    <property type="entry name" value="Zinc finger, CCHC-type"/>
    <property type="match status" value="1"/>
</dbReference>
<name>A0AAD9RF43_9HYME</name>
<proteinExistence type="predicted"/>
<sequence length="316" mass="35719">MAGDNNSTKLEFRLGQDDWELYTERLELYFIANDVSAEKQVAVLLTKIGAETNKLIRDLCAPVKPSEKKFADLVILVKNHLNRKPSETMERCKFYQAHQAATETVADFVARLRNLSINCNFGDVNVALRDQLVCGLKDHATKKALFRDENLAYDSAYRIAVAMDEEEKNASATDKISNEKTVDNASINVIRSNPKKEKQKQPAPNERGRSVHRGRRQGQRYNKESMTNNGSRASNNNTKSRSAGRLTCYCCGKPNHLARECYHRYNTCNTCKKRGHLATMCRSSQKSAIQHVKASSGEESDFYKIKDSERTARTGL</sequence>
<dbReference type="InterPro" id="IPR036875">
    <property type="entry name" value="Znf_CCHC_sf"/>
</dbReference>
<feature type="region of interest" description="Disordered" evidence="2">
    <location>
        <begin position="169"/>
        <end position="242"/>
    </location>
</feature>
<dbReference type="Proteomes" id="UP001258017">
    <property type="component" value="Unassembled WGS sequence"/>
</dbReference>
<dbReference type="GO" id="GO:0003676">
    <property type="term" value="F:nucleic acid binding"/>
    <property type="evidence" value="ECO:0007669"/>
    <property type="project" value="InterPro"/>
</dbReference>
<keyword evidence="1" id="KW-0862">Zinc</keyword>
<reference evidence="4" key="2">
    <citation type="journal article" date="2023" name="Commun. Biol.">
        <title>Intrasexual cuticular hydrocarbon dimorphism in a wasp sheds light on hydrocarbon biosynthesis genes in Hymenoptera.</title>
        <authorList>
            <person name="Moris V.C."/>
            <person name="Podsiadlowski L."/>
            <person name="Martin S."/>
            <person name="Oeyen J.P."/>
            <person name="Donath A."/>
            <person name="Petersen M."/>
            <person name="Wilbrandt J."/>
            <person name="Misof B."/>
            <person name="Liedtke D."/>
            <person name="Thamm M."/>
            <person name="Scheiner R."/>
            <person name="Schmitt T."/>
            <person name="Niehuis O."/>
        </authorList>
    </citation>
    <scope>NUCLEOTIDE SEQUENCE</scope>
    <source>
        <strain evidence="4">GBR_01_08_01A</strain>
    </source>
</reference>
<dbReference type="GO" id="GO:0008270">
    <property type="term" value="F:zinc ion binding"/>
    <property type="evidence" value="ECO:0007669"/>
    <property type="project" value="UniProtKB-KW"/>
</dbReference>
<dbReference type="EMBL" id="JAIFRP010000231">
    <property type="protein sequence ID" value="KAK2578564.1"/>
    <property type="molecule type" value="Genomic_DNA"/>
</dbReference>
<keyword evidence="1" id="KW-0863">Zinc-finger</keyword>
<dbReference type="InterPro" id="IPR001878">
    <property type="entry name" value="Znf_CCHC"/>
</dbReference>
<dbReference type="SMART" id="SM00343">
    <property type="entry name" value="ZnF_C2HC"/>
    <property type="match status" value="2"/>
</dbReference>
<dbReference type="PANTHER" id="PTHR33198">
    <property type="entry name" value="ANK_REP_REGION DOMAIN-CONTAINING PROTEIN-RELATED"/>
    <property type="match status" value="1"/>
</dbReference>
<gene>
    <name evidence="4" type="ORF">KPH14_012210</name>
</gene>
<evidence type="ECO:0000313" key="5">
    <source>
        <dbReference type="Proteomes" id="UP001258017"/>
    </source>
</evidence>
<evidence type="ECO:0000259" key="3">
    <source>
        <dbReference type="PROSITE" id="PS50158"/>
    </source>
</evidence>
<evidence type="ECO:0000313" key="4">
    <source>
        <dbReference type="EMBL" id="KAK2578564.1"/>
    </source>
</evidence>
<comment type="caution">
    <text evidence="4">The sequence shown here is derived from an EMBL/GenBank/DDBJ whole genome shotgun (WGS) entry which is preliminary data.</text>
</comment>
<evidence type="ECO:0000256" key="1">
    <source>
        <dbReference type="PROSITE-ProRule" id="PRU00047"/>
    </source>
</evidence>
<keyword evidence="1" id="KW-0479">Metal-binding</keyword>
<organism evidence="4 5">
    <name type="scientific">Odynerus spinipes</name>
    <dbReference type="NCBI Taxonomy" id="1348599"/>
    <lineage>
        <taxon>Eukaryota</taxon>
        <taxon>Metazoa</taxon>
        <taxon>Ecdysozoa</taxon>
        <taxon>Arthropoda</taxon>
        <taxon>Hexapoda</taxon>
        <taxon>Insecta</taxon>
        <taxon>Pterygota</taxon>
        <taxon>Neoptera</taxon>
        <taxon>Endopterygota</taxon>
        <taxon>Hymenoptera</taxon>
        <taxon>Apocrita</taxon>
        <taxon>Aculeata</taxon>
        <taxon>Vespoidea</taxon>
        <taxon>Vespidae</taxon>
        <taxon>Eumeninae</taxon>
        <taxon>Odynerus</taxon>
    </lineage>
</organism>
<keyword evidence="5" id="KW-1185">Reference proteome</keyword>
<dbReference type="PANTHER" id="PTHR33198:SF19">
    <property type="entry name" value="CCHC-TYPE DOMAIN-CONTAINING PROTEIN"/>
    <property type="match status" value="1"/>
</dbReference>
<reference evidence="4" key="1">
    <citation type="submission" date="2021-08" db="EMBL/GenBank/DDBJ databases">
        <authorList>
            <person name="Misof B."/>
            <person name="Oliver O."/>
            <person name="Podsiadlowski L."/>
            <person name="Donath A."/>
            <person name="Peters R."/>
            <person name="Mayer C."/>
            <person name="Rust J."/>
            <person name="Gunkel S."/>
            <person name="Lesny P."/>
            <person name="Martin S."/>
            <person name="Oeyen J.P."/>
            <person name="Petersen M."/>
            <person name="Panagiotis P."/>
            <person name="Wilbrandt J."/>
            <person name="Tanja T."/>
        </authorList>
    </citation>
    <scope>NUCLEOTIDE SEQUENCE</scope>
    <source>
        <strain evidence="4">GBR_01_08_01A</strain>
        <tissue evidence="4">Thorax + abdomen</tissue>
    </source>
</reference>
<dbReference type="PROSITE" id="PS50158">
    <property type="entry name" value="ZF_CCHC"/>
    <property type="match status" value="1"/>
</dbReference>
<feature type="domain" description="CCHC-type" evidence="3">
    <location>
        <begin position="248"/>
        <end position="261"/>
    </location>
</feature>
<accession>A0AAD9RF43</accession>
<feature type="compositionally biased region" description="Polar residues" evidence="2">
    <location>
        <begin position="224"/>
        <end position="241"/>
    </location>
</feature>